<organism evidence="3 4">
    <name type="scientific">Tritrichomonas musculus</name>
    <dbReference type="NCBI Taxonomy" id="1915356"/>
    <lineage>
        <taxon>Eukaryota</taxon>
        <taxon>Metamonada</taxon>
        <taxon>Parabasalia</taxon>
        <taxon>Tritrichomonadida</taxon>
        <taxon>Tritrichomonadidae</taxon>
        <taxon>Tritrichomonas</taxon>
    </lineage>
</organism>
<proteinExistence type="predicted"/>
<evidence type="ECO:0000256" key="2">
    <source>
        <dbReference type="SAM" id="MobiDB-lite"/>
    </source>
</evidence>
<reference evidence="3 4" key="1">
    <citation type="submission" date="2024-04" db="EMBL/GenBank/DDBJ databases">
        <title>Tritrichomonas musculus Genome.</title>
        <authorList>
            <person name="Alves-Ferreira E."/>
            <person name="Grigg M."/>
            <person name="Lorenzi H."/>
            <person name="Galac M."/>
        </authorList>
    </citation>
    <scope>NUCLEOTIDE SEQUENCE [LARGE SCALE GENOMIC DNA]</scope>
    <source>
        <strain evidence="3 4">EAF2021</strain>
    </source>
</reference>
<evidence type="ECO:0008006" key="5">
    <source>
        <dbReference type="Google" id="ProtNLM"/>
    </source>
</evidence>
<sequence length="757" mass="87802">MKLTYRSRFSSGSPENLHIPNANDEFKQRSYQNSQILNSFKRKEFTKKSNDDYKSMQTMKSRFTSSTSTSQSRAPLRQISSKEINSNFNNLDLITKNKDSIDFLRFNRHNSDDDDLILQKSYDFSEMKSNKKQENEKNTKIQISKAPHVSFSQKIKTSQSGSSSTDNIEENITTSHNSNDKQLDQKSNNSTYKLAQSSKNKANDDDCMSDKIAMLEKKNIVLMTDLRENCQLLSSLQKRLDQSTKDIVTKSNEIVSLKKQISELKAGPKKSNESSEQNEEKEDSNNTEKQRNQLKEQLQKLQQQNEEIMKSNEELKKANEELMKTKEELIKTKEELVKDKEEIIKGKGELEKENKYQKQSIENLNTEKVSLLNQIKEFKAQKDEFSKQIALFKSEVEDLKLQEAENEHSKELDSLISELKKKNKDLEVNLGKLEQENKDLLQIKAENDKLKEDISKFQKETNILNENQEKLLQQNEDLQKRLQELIESNKSQAENIPEVDGNDSNDNVDEINDNIEEINNNEEKPATNGKIYDAYSDLSENESDDNHSAQSNEEDEKLIHSSKQNQIKDHQQLLQQQCFIDDFESQSYASDFSSEFSFTDVSDRNEIMNSPKASIIQQLITANQKNKSLREANAKLESVASTVMSDYTEALNKIQMLQKKPPLSIEIKPTLIYENNVIIDDNENDIMKQKINEMEVKLRKLNDSYAQMKNAHSESLSNFIQKRQEFFKKEIEELNKFESSQSEQYEKLQNQFDSFLA</sequence>
<feature type="region of interest" description="Disordered" evidence="2">
    <location>
        <begin position="126"/>
        <end position="188"/>
    </location>
</feature>
<feature type="compositionally biased region" description="Acidic residues" evidence="2">
    <location>
        <begin position="500"/>
        <end position="510"/>
    </location>
</feature>
<feature type="region of interest" description="Disordered" evidence="2">
    <location>
        <begin position="489"/>
        <end position="510"/>
    </location>
</feature>
<keyword evidence="1" id="KW-0175">Coiled coil</keyword>
<feature type="compositionally biased region" description="Polar residues" evidence="2">
    <location>
        <begin position="150"/>
        <end position="177"/>
    </location>
</feature>
<feature type="region of interest" description="Disordered" evidence="2">
    <location>
        <begin position="1"/>
        <end position="21"/>
    </location>
</feature>
<feature type="compositionally biased region" description="Basic and acidic residues" evidence="2">
    <location>
        <begin position="126"/>
        <end position="139"/>
    </location>
</feature>
<accession>A0ABR2JCJ2</accession>
<feature type="coiled-coil region" evidence="1">
    <location>
        <begin position="684"/>
        <end position="751"/>
    </location>
</feature>
<feature type="region of interest" description="Disordered" evidence="2">
    <location>
        <begin position="48"/>
        <end position="81"/>
    </location>
</feature>
<dbReference type="Proteomes" id="UP001470230">
    <property type="component" value="Unassembled WGS sequence"/>
</dbReference>
<feature type="region of interest" description="Disordered" evidence="2">
    <location>
        <begin position="538"/>
        <end position="565"/>
    </location>
</feature>
<keyword evidence="4" id="KW-1185">Reference proteome</keyword>
<feature type="region of interest" description="Disordered" evidence="2">
    <location>
        <begin position="263"/>
        <end position="314"/>
    </location>
</feature>
<feature type="compositionally biased region" description="Basic and acidic residues" evidence="2">
    <location>
        <begin position="283"/>
        <end position="298"/>
    </location>
</feature>
<evidence type="ECO:0000256" key="1">
    <source>
        <dbReference type="SAM" id="Coils"/>
    </source>
</evidence>
<protein>
    <recommendedName>
        <fullName evidence="5">Viral A-type inclusion protein</fullName>
    </recommendedName>
</protein>
<dbReference type="EMBL" id="JAPFFF010000012">
    <property type="protein sequence ID" value="KAK8875385.1"/>
    <property type="molecule type" value="Genomic_DNA"/>
</dbReference>
<evidence type="ECO:0000313" key="4">
    <source>
        <dbReference type="Proteomes" id="UP001470230"/>
    </source>
</evidence>
<name>A0ABR2JCJ2_9EUKA</name>
<comment type="caution">
    <text evidence="3">The sequence shown here is derived from an EMBL/GenBank/DDBJ whole genome shotgun (WGS) entry which is preliminary data.</text>
</comment>
<evidence type="ECO:0000313" key="3">
    <source>
        <dbReference type="EMBL" id="KAK8875385.1"/>
    </source>
</evidence>
<gene>
    <name evidence="3" type="ORF">M9Y10_005550</name>
</gene>